<feature type="region of interest" description="Disordered" evidence="1">
    <location>
        <begin position="1"/>
        <end position="35"/>
    </location>
</feature>
<gene>
    <name evidence="3" type="ORF">DIT97_23240</name>
</gene>
<accession>A0A3D3RAD7</accession>
<organism evidence="3 4">
    <name type="scientific">Gimesia maris</name>
    <dbReference type="NCBI Taxonomy" id="122"/>
    <lineage>
        <taxon>Bacteria</taxon>
        <taxon>Pseudomonadati</taxon>
        <taxon>Planctomycetota</taxon>
        <taxon>Planctomycetia</taxon>
        <taxon>Planctomycetales</taxon>
        <taxon>Planctomycetaceae</taxon>
        <taxon>Gimesia</taxon>
    </lineage>
</organism>
<dbReference type="EMBL" id="DQAY01000138">
    <property type="protein sequence ID" value="HCO25793.1"/>
    <property type="molecule type" value="Genomic_DNA"/>
</dbReference>
<feature type="transmembrane region" description="Helical" evidence="2">
    <location>
        <begin position="113"/>
        <end position="132"/>
    </location>
</feature>
<evidence type="ECO:0000313" key="4">
    <source>
        <dbReference type="Proteomes" id="UP000263642"/>
    </source>
</evidence>
<dbReference type="AlphaFoldDB" id="A0A3D3RAD7"/>
<reference evidence="3 4" key="1">
    <citation type="journal article" date="2018" name="Nat. Biotechnol.">
        <title>A standardized bacterial taxonomy based on genome phylogeny substantially revises the tree of life.</title>
        <authorList>
            <person name="Parks D.H."/>
            <person name="Chuvochina M."/>
            <person name="Waite D.W."/>
            <person name="Rinke C."/>
            <person name="Skarshewski A."/>
            <person name="Chaumeil P.A."/>
            <person name="Hugenholtz P."/>
        </authorList>
    </citation>
    <scope>NUCLEOTIDE SEQUENCE [LARGE SCALE GENOMIC DNA]</scope>
    <source>
        <strain evidence="3">UBA9375</strain>
    </source>
</reference>
<dbReference type="Proteomes" id="UP000263642">
    <property type="component" value="Unassembled WGS sequence"/>
</dbReference>
<keyword evidence="2" id="KW-0812">Transmembrane</keyword>
<feature type="transmembrane region" description="Helical" evidence="2">
    <location>
        <begin position="81"/>
        <end position="101"/>
    </location>
</feature>
<feature type="transmembrane region" description="Helical" evidence="2">
    <location>
        <begin position="57"/>
        <end position="75"/>
    </location>
</feature>
<name>A0A3D3RAD7_9PLAN</name>
<sequence length="157" mass="17084">MSLSTTSNASDCRNPSQEVRTGDDSDTDSSSSDIQQLREEQAVSSTVLKDKIQIQSYGRISLAILATLGVVHALYFARAIFIPIALAIVLFFLLAPLVRFLTRVCPIPESLSAAIVVLSLTFTIGLASYFLASPVSDWLSSAPATFRKAEQKLRFII</sequence>
<proteinExistence type="predicted"/>
<protein>
    <recommendedName>
        <fullName evidence="5">AI-2E family transporter</fullName>
    </recommendedName>
</protein>
<keyword evidence="2" id="KW-1133">Transmembrane helix</keyword>
<evidence type="ECO:0000256" key="2">
    <source>
        <dbReference type="SAM" id="Phobius"/>
    </source>
</evidence>
<feature type="compositionally biased region" description="Polar residues" evidence="1">
    <location>
        <begin position="1"/>
        <end position="19"/>
    </location>
</feature>
<comment type="caution">
    <text evidence="3">The sequence shown here is derived from an EMBL/GenBank/DDBJ whole genome shotgun (WGS) entry which is preliminary data.</text>
</comment>
<keyword evidence="2" id="KW-0472">Membrane</keyword>
<evidence type="ECO:0008006" key="5">
    <source>
        <dbReference type="Google" id="ProtNLM"/>
    </source>
</evidence>
<evidence type="ECO:0000256" key="1">
    <source>
        <dbReference type="SAM" id="MobiDB-lite"/>
    </source>
</evidence>
<feature type="non-terminal residue" evidence="3">
    <location>
        <position position="157"/>
    </location>
</feature>
<evidence type="ECO:0000313" key="3">
    <source>
        <dbReference type="EMBL" id="HCO25793.1"/>
    </source>
</evidence>